<dbReference type="EMBL" id="CP116346">
    <property type="protein sequence ID" value="WIT10684.1"/>
    <property type="molecule type" value="Genomic_DNA"/>
</dbReference>
<dbReference type="SUPFAM" id="SSF56266">
    <property type="entry name" value="DmpA/ArgJ-like"/>
    <property type="match status" value="1"/>
</dbReference>
<sequence length="327" mass="32448">MAIETGITAVAGLKVGHFTDTRRPTGCTVILCEQGMVAGVDVRGAAPGTRETDLLRPENTVDRVHAILLSGGSAFGLDAASGVMRWLAERGHGLRVGPACVPIVPAAVLFDLWLGDPRVTPDADAGYAACEAARAAPPAQGSVGAGSGASVGKLFGPERAMKGGIGTAAVCVDGITVAAMVAVNAVGDVIDPATGQLLAGARDAQGRLLGSAQAMLHGLLPARLLNGSATTIGVVATDAMLGKAQACKLAQMSHDGLARSINPVHTPSDGDVMFALASGGSGRSADLTLLGTLAAEVTAQAVLNAVRHAVGLPGLPAAAELSATIAP</sequence>
<dbReference type="InterPro" id="IPR005321">
    <property type="entry name" value="Peptidase_S58_DmpA"/>
</dbReference>
<protein>
    <submittedName>
        <fullName evidence="2">P1 family peptidase</fullName>
    </submittedName>
</protein>
<proteinExistence type="inferred from homology"/>
<dbReference type="Proteomes" id="UP001177769">
    <property type="component" value="Chromosome"/>
</dbReference>
<dbReference type="AlphaFoldDB" id="A0AA95SUL6"/>
<dbReference type="PANTHER" id="PTHR36512:SF3">
    <property type="entry name" value="BLR5678 PROTEIN"/>
    <property type="match status" value="1"/>
</dbReference>
<gene>
    <name evidence="2" type="ORF">PFX98_17440</name>
</gene>
<reference evidence="2" key="1">
    <citation type="submission" date="2023-01" db="EMBL/GenBank/DDBJ databases">
        <title>Whole genome sequence of Paucibacter sp. S2-9 isolated from pond sediment.</title>
        <authorList>
            <person name="Jung J.Y."/>
        </authorList>
    </citation>
    <scope>NUCLEOTIDE SEQUENCE</scope>
    <source>
        <strain evidence="2">S2-9</strain>
    </source>
</reference>
<dbReference type="InterPro" id="IPR016117">
    <property type="entry name" value="ArgJ-like_dom_sf"/>
</dbReference>
<dbReference type="RefSeq" id="WP_285231758.1">
    <property type="nucleotide sequence ID" value="NZ_CP116346.1"/>
</dbReference>
<evidence type="ECO:0000256" key="1">
    <source>
        <dbReference type="ARBA" id="ARBA00007068"/>
    </source>
</evidence>
<dbReference type="GO" id="GO:0004177">
    <property type="term" value="F:aminopeptidase activity"/>
    <property type="evidence" value="ECO:0007669"/>
    <property type="project" value="TreeGrafter"/>
</dbReference>
<comment type="similarity">
    <text evidence="1">Belongs to the peptidase S58 family.</text>
</comment>
<keyword evidence="3" id="KW-1185">Reference proteome</keyword>
<evidence type="ECO:0000313" key="3">
    <source>
        <dbReference type="Proteomes" id="UP001177769"/>
    </source>
</evidence>
<dbReference type="Gene3D" id="3.60.70.12">
    <property type="entry name" value="L-amino peptidase D-ALA esterase/amidase"/>
    <property type="match status" value="1"/>
</dbReference>
<organism evidence="2 3">
    <name type="scientific">Paucibacter sediminis</name>
    <dbReference type="NCBI Taxonomy" id="3019553"/>
    <lineage>
        <taxon>Bacteria</taxon>
        <taxon>Pseudomonadati</taxon>
        <taxon>Pseudomonadota</taxon>
        <taxon>Betaproteobacteria</taxon>
        <taxon>Burkholderiales</taxon>
        <taxon>Sphaerotilaceae</taxon>
        <taxon>Roseateles</taxon>
    </lineage>
</organism>
<name>A0AA95SUL6_9BURK</name>
<dbReference type="Pfam" id="PF03576">
    <property type="entry name" value="Peptidase_S58"/>
    <property type="match status" value="1"/>
</dbReference>
<dbReference type="PANTHER" id="PTHR36512">
    <property type="entry name" value="D-AMINOPEPTIDASE"/>
    <property type="match status" value="1"/>
</dbReference>
<dbReference type="KEGG" id="pais:PFX98_17440"/>
<accession>A0AA95SUL6</accession>
<evidence type="ECO:0000313" key="2">
    <source>
        <dbReference type="EMBL" id="WIT10684.1"/>
    </source>
</evidence>
<dbReference type="CDD" id="cd02252">
    <property type="entry name" value="nylC_like"/>
    <property type="match status" value="1"/>
</dbReference>